<accession>A0A1X1ZXP0</accession>
<feature type="transmembrane region" description="Helical" evidence="1">
    <location>
        <begin position="102"/>
        <end position="122"/>
    </location>
</feature>
<dbReference type="PANTHER" id="PTHR35337:SF1">
    <property type="entry name" value="SLR1478 PROTEIN"/>
    <property type="match status" value="1"/>
</dbReference>
<dbReference type="Pfam" id="PF01944">
    <property type="entry name" value="SpoIIM"/>
    <property type="match status" value="1"/>
</dbReference>
<sequence>MDVDAFVLTHRGTWDRLDQLVKRRRSLTGAEVDELVELYQRVSTHLSMLRSASSDSVLTGRLSSLVARARSVVTGAHAPLSGTFARFWTVSFPVVAYRTWRWWLGTAVAFFAVVAAIALWVAGNPEVQSAIGTPSDIDELVNHDVASYYSEHPAAAFALQVWVNNSWVSAQCIAMSVLLGLPIPIILFNNAANLGLIAGLMFQAGKGGILLGLLAPHGLLELTAVFLAGATGMRLGWSVISPGDRPRGQVLAEQGRGVVAVAVGLVGVLLVSGLIEALVTPSPLPTFVRVGIGVIAEAAFLCYIGYFGRRAVQAGETGDVEDAPDVVPTG</sequence>
<dbReference type="InterPro" id="IPR002798">
    <property type="entry name" value="SpoIIM-like"/>
</dbReference>
<evidence type="ECO:0000256" key="1">
    <source>
        <dbReference type="SAM" id="Phobius"/>
    </source>
</evidence>
<keyword evidence="1" id="KW-1133">Transmembrane helix</keyword>
<feature type="transmembrane region" description="Helical" evidence="1">
    <location>
        <begin position="167"/>
        <end position="187"/>
    </location>
</feature>
<proteinExistence type="predicted"/>
<organism evidence="2 3">
    <name type="scientific">Mycobacterium palustre</name>
    <dbReference type="NCBI Taxonomy" id="153971"/>
    <lineage>
        <taxon>Bacteria</taxon>
        <taxon>Bacillati</taxon>
        <taxon>Actinomycetota</taxon>
        <taxon>Actinomycetes</taxon>
        <taxon>Mycobacteriales</taxon>
        <taxon>Mycobacteriaceae</taxon>
        <taxon>Mycobacterium</taxon>
        <taxon>Mycobacterium simiae complex</taxon>
    </lineage>
</organism>
<dbReference type="EMBL" id="LQPJ01000043">
    <property type="protein sequence ID" value="ORW29762.1"/>
    <property type="molecule type" value="Genomic_DNA"/>
</dbReference>
<keyword evidence="1" id="KW-0812">Transmembrane</keyword>
<comment type="caution">
    <text evidence="2">The sequence shown here is derived from an EMBL/GenBank/DDBJ whole genome shotgun (WGS) entry which is preliminary data.</text>
</comment>
<keyword evidence="1" id="KW-0472">Membrane</keyword>
<dbReference type="STRING" id="153971.AWC19_25935"/>
<keyword evidence="3" id="KW-1185">Reference proteome</keyword>
<dbReference type="AlphaFoldDB" id="A0A1X1ZXP0"/>
<dbReference type="Proteomes" id="UP000193529">
    <property type="component" value="Unassembled WGS sequence"/>
</dbReference>
<reference evidence="2 3" key="1">
    <citation type="submission" date="2016-01" db="EMBL/GenBank/DDBJ databases">
        <title>The new phylogeny of the genus Mycobacterium.</title>
        <authorList>
            <person name="Tarcisio F."/>
            <person name="Conor M."/>
            <person name="Antonella G."/>
            <person name="Elisabetta G."/>
            <person name="Giulia F.S."/>
            <person name="Sara T."/>
            <person name="Anna F."/>
            <person name="Clotilde B."/>
            <person name="Roberto B."/>
            <person name="Veronica D.S."/>
            <person name="Fabio R."/>
            <person name="Monica P."/>
            <person name="Olivier J."/>
            <person name="Enrico T."/>
            <person name="Nicola S."/>
        </authorList>
    </citation>
    <scope>NUCLEOTIDE SEQUENCE [LARGE SCALE GENOMIC DNA]</scope>
    <source>
        <strain evidence="2 3">DSM 44572</strain>
    </source>
</reference>
<dbReference type="OrthoDB" id="5243448at2"/>
<feature type="transmembrane region" description="Helical" evidence="1">
    <location>
        <begin position="287"/>
        <end position="306"/>
    </location>
</feature>
<feature type="transmembrane region" description="Helical" evidence="1">
    <location>
        <begin position="257"/>
        <end position="275"/>
    </location>
</feature>
<gene>
    <name evidence="2" type="ORF">AWC19_25935</name>
</gene>
<evidence type="ECO:0000313" key="3">
    <source>
        <dbReference type="Proteomes" id="UP000193529"/>
    </source>
</evidence>
<protein>
    <recommendedName>
        <fullName evidence="4">Stage II sporulation protein M</fullName>
    </recommendedName>
</protein>
<feature type="transmembrane region" description="Helical" evidence="1">
    <location>
        <begin position="194"/>
        <end position="213"/>
    </location>
</feature>
<evidence type="ECO:0000313" key="2">
    <source>
        <dbReference type="EMBL" id="ORW29762.1"/>
    </source>
</evidence>
<feature type="transmembrane region" description="Helical" evidence="1">
    <location>
        <begin position="219"/>
        <end position="237"/>
    </location>
</feature>
<dbReference type="PANTHER" id="PTHR35337">
    <property type="entry name" value="SLR1478 PROTEIN"/>
    <property type="match status" value="1"/>
</dbReference>
<dbReference type="RefSeq" id="WP_085076704.1">
    <property type="nucleotide sequence ID" value="NZ_JACKRZ010000286.1"/>
</dbReference>
<evidence type="ECO:0008006" key="4">
    <source>
        <dbReference type="Google" id="ProtNLM"/>
    </source>
</evidence>
<name>A0A1X1ZXP0_9MYCO</name>